<evidence type="ECO:0000256" key="9">
    <source>
        <dbReference type="ARBA" id="ARBA00032896"/>
    </source>
</evidence>
<dbReference type="GO" id="GO:0006310">
    <property type="term" value="P:DNA recombination"/>
    <property type="evidence" value="ECO:0007669"/>
    <property type="project" value="InterPro"/>
</dbReference>
<dbReference type="PROSITE" id="PS50160">
    <property type="entry name" value="DNA_LIGASE_A3"/>
    <property type="match status" value="1"/>
</dbReference>
<dbReference type="GO" id="GO:0003910">
    <property type="term" value="F:DNA ligase (ATP) activity"/>
    <property type="evidence" value="ECO:0007669"/>
    <property type="project" value="InterPro"/>
</dbReference>
<sequence>MSSLTVMKGVAFTRKRLLEWLAADGKVVVQTKRDEIRCKIKVEDTGVTYTSASGKPLYNVHQAYSNLFVMLYELTGLTVFDCGISVNGSFDLTKRVVRASKKQYDCRGQVEYEFWDGTKKNPIHVYTGTLVMEFWLYDLPELADTPYEQRRVQMTELCRMAGNSVFCPETEIVTDEQEVYKIHDILIANGHEGTMVKRYDHRYVEGRTVDWMKLKPEDEVDAEIIGYVPGEGEFAGMVGSLIGRAEDGSEVRFSGFTLEIRREISDNFEAYLGRWAEVRFMQRDSQGGYRHPRFYRWHPDK</sequence>
<evidence type="ECO:0000256" key="6">
    <source>
        <dbReference type="ARBA" id="ARBA00022763"/>
    </source>
</evidence>
<dbReference type="InterPro" id="IPR012310">
    <property type="entry name" value="DNA_ligase_ATP-dep_cent"/>
</dbReference>
<evidence type="ECO:0000313" key="13">
    <source>
        <dbReference type="Proteomes" id="UP001211143"/>
    </source>
</evidence>
<evidence type="ECO:0000256" key="3">
    <source>
        <dbReference type="ARBA" id="ARBA00013308"/>
    </source>
</evidence>
<evidence type="ECO:0000256" key="7">
    <source>
        <dbReference type="ARBA" id="ARBA00022844"/>
    </source>
</evidence>
<evidence type="ECO:0000256" key="1">
    <source>
        <dbReference type="ARBA" id="ARBA00004328"/>
    </source>
</evidence>
<dbReference type="SUPFAM" id="SSF50249">
    <property type="entry name" value="Nucleic acid-binding proteins"/>
    <property type="match status" value="1"/>
</dbReference>
<evidence type="ECO:0000256" key="2">
    <source>
        <dbReference type="ARBA" id="ARBA00007572"/>
    </source>
</evidence>
<dbReference type="GO" id="GO:0044423">
    <property type="term" value="C:virion component"/>
    <property type="evidence" value="ECO:0007669"/>
    <property type="project" value="UniProtKB-KW"/>
</dbReference>
<organism evidence="12 13">
    <name type="scientific">Cronobacter phage EspYZU13</name>
    <dbReference type="NCBI Taxonomy" id="3003790"/>
    <lineage>
        <taxon>Viruses</taxon>
        <taxon>Duplodnaviria</taxon>
        <taxon>Heunggongvirae</taxon>
        <taxon>Uroviricota</taxon>
        <taxon>Caudoviricetes</taxon>
        <taxon>Autographivirales</taxon>
        <taxon>Autonotataviridae</taxon>
        <taxon>Melnykvirinae</taxon>
        <taxon>Cronosvirus</taxon>
        <taxon>Cronosvirus EspYZU13</taxon>
    </lineage>
</organism>
<dbReference type="InterPro" id="IPR029319">
    <property type="entry name" value="DNA_ligase_OB"/>
</dbReference>
<dbReference type="GO" id="GO:0006260">
    <property type="term" value="P:DNA replication"/>
    <property type="evidence" value="ECO:0007669"/>
    <property type="project" value="UniProtKB-KW"/>
</dbReference>
<name>A0AAE9W0D7_9CAUD</name>
<evidence type="ECO:0000256" key="5">
    <source>
        <dbReference type="ARBA" id="ARBA00022705"/>
    </source>
</evidence>
<dbReference type="InterPro" id="IPR012340">
    <property type="entry name" value="NA-bd_OB-fold"/>
</dbReference>
<dbReference type="PANTHER" id="PTHR47810:SF5">
    <property type="entry name" value="LIGASE, PUTATIVE-RELATED"/>
    <property type="match status" value="1"/>
</dbReference>
<dbReference type="PANTHER" id="PTHR47810">
    <property type="entry name" value="DNA LIGASE"/>
    <property type="match status" value="1"/>
</dbReference>
<feature type="domain" description="ATP-dependent DNA ligase family profile" evidence="11">
    <location>
        <begin position="130"/>
        <end position="247"/>
    </location>
</feature>
<proteinExistence type="inferred from homology"/>
<comment type="subcellular location">
    <subcellularLocation>
        <location evidence="1">Virion</location>
    </subcellularLocation>
</comment>
<keyword evidence="8" id="KW-0234">DNA repair</keyword>
<dbReference type="GO" id="GO:0006281">
    <property type="term" value="P:DNA repair"/>
    <property type="evidence" value="ECO:0007669"/>
    <property type="project" value="UniProtKB-KW"/>
</dbReference>
<evidence type="ECO:0000313" key="12">
    <source>
        <dbReference type="EMBL" id="WBF78454.1"/>
    </source>
</evidence>
<dbReference type="Gene3D" id="2.40.50.140">
    <property type="entry name" value="Nucleic acid-binding proteins"/>
    <property type="match status" value="1"/>
</dbReference>
<keyword evidence="13" id="KW-1185">Reference proteome</keyword>
<evidence type="ECO:0000256" key="10">
    <source>
        <dbReference type="ARBA" id="ARBA00046002"/>
    </source>
</evidence>
<comment type="similarity">
    <text evidence="2">Belongs to the ATP-dependent DNA ligase family.</text>
</comment>
<dbReference type="GO" id="GO:0005524">
    <property type="term" value="F:ATP binding"/>
    <property type="evidence" value="ECO:0007669"/>
    <property type="project" value="InterPro"/>
</dbReference>
<evidence type="ECO:0000256" key="8">
    <source>
        <dbReference type="ARBA" id="ARBA00023204"/>
    </source>
</evidence>
<protein>
    <recommendedName>
        <fullName evidence="3">DNA ligase</fullName>
    </recommendedName>
    <alternativeName>
        <fullName evidence="9">Polydeoxyribonucleotide synthase [ATP]</fullName>
    </alternativeName>
</protein>
<evidence type="ECO:0000256" key="4">
    <source>
        <dbReference type="ARBA" id="ARBA00022598"/>
    </source>
</evidence>
<accession>A0AAE9W0D7</accession>
<dbReference type="Pfam" id="PF14743">
    <property type="entry name" value="DNA_ligase_OB_2"/>
    <property type="match status" value="1"/>
</dbReference>
<keyword evidence="5" id="KW-0235">DNA replication</keyword>
<keyword evidence="7" id="KW-0946">Virion</keyword>
<keyword evidence="4 12" id="KW-0436">Ligase</keyword>
<dbReference type="Proteomes" id="UP001211143">
    <property type="component" value="Segment"/>
</dbReference>
<evidence type="ECO:0000259" key="11">
    <source>
        <dbReference type="PROSITE" id="PS50160"/>
    </source>
</evidence>
<comment type="function">
    <text evidence="10">Very low-fidelity DNA ligase that seals nicks in double-stranded DNA during DNA repair. Together with the viral repair DNA polymerase X, fills the single nucleotide gaps generated by the AP endonuclease. It is not essential for viral replication and recombination. Displays a very low adenylation activity towards DNA with 3'-dideoxy- or 3'-amino-terminated nicks compared to regular nick DNA.</text>
</comment>
<dbReference type="SUPFAM" id="SSF56091">
    <property type="entry name" value="DNA ligase/mRNA capping enzyme, catalytic domain"/>
    <property type="match status" value="1"/>
</dbReference>
<keyword evidence="6" id="KW-0227">DNA damage</keyword>
<dbReference type="Pfam" id="PF01068">
    <property type="entry name" value="DNA_ligase_A_M"/>
    <property type="match status" value="1"/>
</dbReference>
<dbReference type="EMBL" id="OP819285">
    <property type="protein sequence ID" value="WBF78454.1"/>
    <property type="molecule type" value="Genomic_DNA"/>
</dbReference>
<dbReference type="InterPro" id="IPR050326">
    <property type="entry name" value="NAD_dep_DNA_ligaseB"/>
</dbReference>
<dbReference type="Gene3D" id="3.30.470.30">
    <property type="entry name" value="DNA ligase/mRNA capping enzyme"/>
    <property type="match status" value="1"/>
</dbReference>
<reference evidence="12" key="1">
    <citation type="submission" date="2022-11" db="EMBL/GenBank/DDBJ databases">
        <authorList>
            <person name="Yang Z.-Q."/>
            <person name="Zhang Y.-S."/>
        </authorList>
    </citation>
    <scope>NUCLEOTIDE SEQUENCE</scope>
</reference>